<organism evidence="3">
    <name type="scientific">Desulfofervidus auxilii</name>
    <dbReference type="NCBI Taxonomy" id="1621989"/>
    <lineage>
        <taxon>Bacteria</taxon>
        <taxon>Pseudomonadati</taxon>
        <taxon>Thermodesulfobacteriota</taxon>
        <taxon>Candidatus Desulfofervidia</taxon>
        <taxon>Candidatus Desulfofervidales</taxon>
        <taxon>Candidatus Desulfofervidaceae</taxon>
        <taxon>Candidatus Desulfofervidus</taxon>
    </lineage>
</organism>
<evidence type="ECO:0000256" key="2">
    <source>
        <dbReference type="ARBA" id="ARBA00025626"/>
    </source>
</evidence>
<dbReference type="GO" id="GO:0051607">
    <property type="term" value="P:defense response to virus"/>
    <property type="evidence" value="ECO:0007669"/>
    <property type="project" value="UniProtKB-KW"/>
</dbReference>
<dbReference type="Proteomes" id="UP000885738">
    <property type="component" value="Unassembled WGS sequence"/>
</dbReference>
<comment type="caution">
    <text evidence="3">The sequence shown here is derived from an EMBL/GenBank/DDBJ whole genome shotgun (WGS) entry which is preliminary data.</text>
</comment>
<dbReference type="PANTHER" id="PTHR37459:SF1">
    <property type="entry name" value="CRISPR-ASSOCIATED PROTEIN CAS7_CST2_DEVR"/>
    <property type="match status" value="1"/>
</dbReference>
<dbReference type="AlphaFoldDB" id="A0A7C1VWB0"/>
<gene>
    <name evidence="3" type="ORF">ENI35_00335</name>
</gene>
<evidence type="ECO:0000256" key="1">
    <source>
        <dbReference type="ARBA" id="ARBA00023118"/>
    </source>
</evidence>
<sequence>MLKFVTFAVKTQLNVHDLNNETVAGNVTDIRIMEFLDENGEKKESPAVSGRMLKHWHYEAMRLLALQQNLSLCDACKIGEPVRPAKLTSDNKLSHQEAINEGIENVIKKCAICDIHGFLAAIGTTSERRSSRAMFSWLMPIISVPSKQVIHSRVKSGKDFKEEALTSQMPFNKSYASGIYAFVSTLDVERIGLVELNLSNSNNSDPYAVNNDNGRKDRIKVAIEAYRYLISGQMGASLSHAIPHMNPLEILVAYSEKGPLPFPVSPMYSDYITKTKGLVPEHATLLYYGSSEPEGVIKKNSINEIFAELLNKVG</sequence>
<comment type="function">
    <text evidence="2">CRISPR (clustered regularly interspaced short palindromic repeat) is an adaptive immune system that provides protection against mobile genetic elements (viruses, transposable elements and conjugative plasmids). CRISPR clusters contain spacers, sequences complementary to antecedent mobile elements, and target invading nucleic acids. CRISPR clusters are transcribed and processed into CRISPR RNA (crRNA).</text>
</comment>
<dbReference type="InterPro" id="IPR052681">
    <property type="entry name" value="CRISPR-Cas7/Cst2/DevR"/>
</dbReference>
<proteinExistence type="predicted"/>
<evidence type="ECO:0000313" key="3">
    <source>
        <dbReference type="EMBL" id="HEC67259.1"/>
    </source>
</evidence>
<dbReference type="PANTHER" id="PTHR37459">
    <property type="match status" value="1"/>
</dbReference>
<dbReference type="NCBIfam" id="TIGR01875">
    <property type="entry name" value="cas_MJ0381"/>
    <property type="match status" value="1"/>
</dbReference>
<dbReference type="EMBL" id="DRIH01000010">
    <property type="protein sequence ID" value="HEC67259.1"/>
    <property type="molecule type" value="Genomic_DNA"/>
</dbReference>
<reference evidence="3" key="1">
    <citation type="journal article" date="2020" name="mSystems">
        <title>Genome- and Community-Level Interaction Insights into Carbon Utilization and Element Cycling Functions of Hydrothermarchaeota in Hydrothermal Sediment.</title>
        <authorList>
            <person name="Zhou Z."/>
            <person name="Liu Y."/>
            <person name="Xu W."/>
            <person name="Pan J."/>
            <person name="Luo Z.H."/>
            <person name="Li M."/>
        </authorList>
    </citation>
    <scope>NUCLEOTIDE SEQUENCE [LARGE SCALE GENOMIC DNA]</scope>
    <source>
        <strain evidence="3">HyVt-389</strain>
    </source>
</reference>
<accession>A0A7C1VWB0</accession>
<dbReference type="InterPro" id="IPR010154">
    <property type="entry name" value="CRISPR-assoc_Cas7/Cst2/DevR"/>
</dbReference>
<keyword evidence="1" id="KW-0051">Antiviral defense</keyword>
<dbReference type="Pfam" id="PF01905">
    <property type="entry name" value="DevR"/>
    <property type="match status" value="1"/>
</dbReference>
<name>A0A7C1VWB0_DESA2</name>
<protein>
    <submittedName>
        <fullName evidence="3">DevR family CRISPR-associated autoregulator</fullName>
    </submittedName>
</protein>